<dbReference type="GO" id="GO:0034359">
    <property type="term" value="C:mature chylomicron"/>
    <property type="evidence" value="ECO:0007669"/>
    <property type="project" value="TreeGrafter"/>
</dbReference>
<dbReference type="GO" id="GO:0034362">
    <property type="term" value="C:low-density lipoprotein particle"/>
    <property type="evidence" value="ECO:0007669"/>
    <property type="project" value="UniProtKB-KW"/>
</dbReference>
<dbReference type="InterPro" id="IPR015255">
    <property type="entry name" value="Vitellinogen_open_b-sht"/>
</dbReference>
<dbReference type="GO" id="GO:0034361">
    <property type="term" value="C:very-low-density lipoprotein particle"/>
    <property type="evidence" value="ECO:0007669"/>
    <property type="project" value="UniProtKB-KW"/>
</dbReference>
<keyword evidence="11" id="KW-0427">LDL</keyword>
<dbReference type="Pfam" id="PF09172">
    <property type="entry name" value="Vit_open_b-sht"/>
    <property type="match status" value="1"/>
</dbReference>
<keyword evidence="10" id="KW-0551">Lipid droplet</keyword>
<evidence type="ECO:0000256" key="15">
    <source>
        <dbReference type="ARBA" id="ARBA00023166"/>
    </source>
</evidence>
<reference evidence="21" key="1">
    <citation type="submission" date="2025-08" db="UniProtKB">
        <authorList>
            <consortium name="Ensembl"/>
        </authorList>
    </citation>
    <scope>IDENTIFICATION</scope>
</reference>
<evidence type="ECO:0000256" key="5">
    <source>
        <dbReference type="ARBA" id="ARBA00022490"/>
    </source>
</evidence>
<dbReference type="InterPro" id="IPR001747">
    <property type="entry name" value="Vitellogenin_N"/>
</dbReference>
<evidence type="ECO:0000256" key="16">
    <source>
        <dbReference type="ARBA" id="ARBA00023221"/>
    </source>
</evidence>
<keyword evidence="15" id="KW-1207">Sterol metabolism</keyword>
<evidence type="ECO:0000256" key="3">
    <source>
        <dbReference type="ARBA" id="ARBA00004613"/>
    </source>
</evidence>
<evidence type="ECO:0000256" key="7">
    <source>
        <dbReference type="ARBA" id="ARBA00022525"/>
    </source>
</evidence>
<proteinExistence type="predicted"/>
<dbReference type="PANTHER" id="PTHR13769">
    <property type="entry name" value="APOLIPOPROTEIN B"/>
    <property type="match status" value="1"/>
</dbReference>
<dbReference type="InterPro" id="IPR052418">
    <property type="entry name" value="Apolipoprotein_B"/>
</dbReference>
<comment type="subcellular location">
    <subcellularLocation>
        <location evidence="1">Cytoplasm</location>
    </subcellularLocation>
    <subcellularLocation>
        <location evidence="2">Lipid droplet</location>
    </subcellularLocation>
    <subcellularLocation>
        <location evidence="3">Secreted</location>
    </subcellularLocation>
</comment>
<evidence type="ECO:0000256" key="14">
    <source>
        <dbReference type="ARBA" id="ARBA00023098"/>
    </source>
</evidence>
<evidence type="ECO:0000256" key="6">
    <source>
        <dbReference type="ARBA" id="ARBA00022513"/>
    </source>
</evidence>
<keyword evidence="16" id="KW-0753">Steroid metabolism</keyword>
<evidence type="ECO:0000256" key="18">
    <source>
        <dbReference type="PROSITE-ProRule" id="PRU00557"/>
    </source>
</evidence>
<keyword evidence="7" id="KW-0964">Secreted</keyword>
<keyword evidence="4" id="KW-0813">Transport</keyword>
<evidence type="ECO:0000256" key="9">
    <source>
        <dbReference type="ARBA" id="ARBA00022674"/>
    </source>
</evidence>
<dbReference type="SMART" id="SM00638">
    <property type="entry name" value="LPD_N"/>
    <property type="match status" value="1"/>
</dbReference>
<dbReference type="Gene3D" id="2.30.230.10">
    <property type="entry name" value="Lipovitellin, beta-sheet shell regions, chain A"/>
    <property type="match status" value="1"/>
</dbReference>
<comment type="caution">
    <text evidence="18">Lacks conserved residue(s) required for the propagation of feature annotation.</text>
</comment>
<dbReference type="PROSITE" id="PS51211">
    <property type="entry name" value="VITELLOGENIN"/>
    <property type="match status" value="1"/>
</dbReference>
<dbReference type="InterPro" id="IPR015816">
    <property type="entry name" value="Vitellinogen_b-sht_N"/>
</dbReference>
<reference evidence="21" key="2">
    <citation type="submission" date="2025-09" db="UniProtKB">
        <authorList>
            <consortium name="Ensembl"/>
        </authorList>
    </citation>
    <scope>IDENTIFICATION</scope>
</reference>
<evidence type="ECO:0000256" key="17">
    <source>
        <dbReference type="ARBA" id="ARBA00023313"/>
    </source>
</evidence>
<dbReference type="GO" id="GO:0050750">
    <property type="term" value="F:low-density lipoprotein particle receptor binding"/>
    <property type="evidence" value="ECO:0007669"/>
    <property type="project" value="TreeGrafter"/>
</dbReference>
<feature type="region of interest" description="Disordered" evidence="19">
    <location>
        <begin position="701"/>
        <end position="721"/>
    </location>
</feature>
<dbReference type="PANTHER" id="PTHR13769:SF1">
    <property type="entry name" value="APOLIPOPROTEIN B-100"/>
    <property type="match status" value="1"/>
</dbReference>
<keyword evidence="8" id="KW-0153">Cholesterol metabolism</keyword>
<dbReference type="GO" id="GO:0120020">
    <property type="term" value="F:cholesterol transfer activity"/>
    <property type="evidence" value="ECO:0007669"/>
    <property type="project" value="TreeGrafter"/>
</dbReference>
<dbReference type="Pfam" id="PF01347">
    <property type="entry name" value="Vitellogenin_N"/>
    <property type="match status" value="2"/>
</dbReference>
<dbReference type="AlphaFoldDB" id="A0A3B4AT09"/>
<dbReference type="GO" id="GO:0005811">
    <property type="term" value="C:lipid droplet"/>
    <property type="evidence" value="ECO:0007669"/>
    <property type="project" value="UniProtKB-SubCell"/>
</dbReference>
<dbReference type="Gene3D" id="1.25.10.20">
    <property type="entry name" value="Vitellinogen, superhelical"/>
    <property type="match status" value="1"/>
</dbReference>
<dbReference type="GO" id="GO:0030301">
    <property type="term" value="P:cholesterol transport"/>
    <property type="evidence" value="ECO:0007669"/>
    <property type="project" value="TreeGrafter"/>
</dbReference>
<dbReference type="Ensembl" id="ENSPMGT00000021160.1">
    <property type="protein sequence ID" value="ENSPMGP00000019855.1"/>
    <property type="gene ID" value="ENSPMGG00000016077.1"/>
</dbReference>
<dbReference type="InterPro" id="IPR011030">
    <property type="entry name" value="Lipovitellin_superhlx_dom"/>
</dbReference>
<keyword evidence="12" id="KW-0732">Signal</keyword>
<evidence type="ECO:0000259" key="20">
    <source>
        <dbReference type="PROSITE" id="PS51211"/>
    </source>
</evidence>
<accession>A0A3B4AT09</accession>
<evidence type="ECO:0000313" key="21">
    <source>
        <dbReference type="Ensembl" id="ENSPMGP00000019855.1"/>
    </source>
</evidence>
<dbReference type="GO" id="GO:0005737">
    <property type="term" value="C:cytoplasm"/>
    <property type="evidence" value="ECO:0007669"/>
    <property type="project" value="UniProtKB-SubCell"/>
</dbReference>
<keyword evidence="9" id="KW-0358">Heparin-binding</keyword>
<evidence type="ECO:0000313" key="22">
    <source>
        <dbReference type="Proteomes" id="UP000261520"/>
    </source>
</evidence>
<dbReference type="InterPro" id="IPR015819">
    <property type="entry name" value="Lipid_transp_b-sht_shell"/>
</dbReference>
<evidence type="ECO:0000256" key="19">
    <source>
        <dbReference type="SAM" id="MobiDB-lite"/>
    </source>
</evidence>
<protein>
    <recommendedName>
        <fullName evidence="20">Vitellogenin domain-containing protein</fullName>
    </recommendedName>
</protein>
<evidence type="ECO:0000256" key="11">
    <source>
        <dbReference type="ARBA" id="ARBA00022710"/>
    </source>
</evidence>
<evidence type="ECO:0000256" key="8">
    <source>
        <dbReference type="ARBA" id="ARBA00022548"/>
    </source>
</evidence>
<dbReference type="GO" id="GO:0008203">
    <property type="term" value="P:cholesterol metabolic process"/>
    <property type="evidence" value="ECO:0007669"/>
    <property type="project" value="UniProtKB-KW"/>
</dbReference>
<dbReference type="SUPFAM" id="SSF48431">
    <property type="entry name" value="Lipovitellin-phosvitin complex, superhelical domain"/>
    <property type="match status" value="1"/>
</dbReference>
<keyword evidence="17" id="KW-0850">VLDL</keyword>
<evidence type="ECO:0000256" key="1">
    <source>
        <dbReference type="ARBA" id="ARBA00004496"/>
    </source>
</evidence>
<dbReference type="GO" id="GO:0042632">
    <property type="term" value="P:cholesterol homeostasis"/>
    <property type="evidence" value="ECO:0007669"/>
    <property type="project" value="TreeGrafter"/>
</dbReference>
<dbReference type="GO" id="GO:0008201">
    <property type="term" value="F:heparin binding"/>
    <property type="evidence" value="ECO:0007669"/>
    <property type="project" value="UniProtKB-KW"/>
</dbReference>
<dbReference type="SUPFAM" id="SSF56968">
    <property type="entry name" value="Lipovitellin-phosvitin complex, beta-sheet shell regions"/>
    <property type="match status" value="2"/>
</dbReference>
<dbReference type="GO" id="GO:0006642">
    <property type="term" value="P:triglyceride mobilization"/>
    <property type="evidence" value="ECO:0007669"/>
    <property type="project" value="TreeGrafter"/>
</dbReference>
<keyword evidence="22" id="KW-1185">Reference proteome</keyword>
<name>A0A3B4AT09_9GOBI</name>
<keyword evidence="13" id="KW-0445">Lipid transport</keyword>
<feature type="domain" description="Vitellogenin" evidence="20">
    <location>
        <begin position="11"/>
        <end position="598"/>
    </location>
</feature>
<evidence type="ECO:0000256" key="2">
    <source>
        <dbReference type="ARBA" id="ARBA00004502"/>
    </source>
</evidence>
<keyword evidence="6" id="KW-0162">Chylomicron</keyword>
<dbReference type="Proteomes" id="UP000261520">
    <property type="component" value="Unplaced"/>
</dbReference>
<evidence type="ECO:0000256" key="13">
    <source>
        <dbReference type="ARBA" id="ARBA00023055"/>
    </source>
</evidence>
<evidence type="ECO:0000256" key="10">
    <source>
        <dbReference type="ARBA" id="ARBA00022677"/>
    </source>
</evidence>
<keyword evidence="14" id="KW-0443">Lipid metabolism</keyword>
<keyword evidence="5" id="KW-0963">Cytoplasm</keyword>
<evidence type="ECO:0000256" key="4">
    <source>
        <dbReference type="ARBA" id="ARBA00022448"/>
    </source>
</evidence>
<evidence type="ECO:0000256" key="12">
    <source>
        <dbReference type="ARBA" id="ARBA00022729"/>
    </source>
</evidence>
<sequence length="721" mass="80286">VTPPSEHYHNTLNFRRYMYDYEASAVNMVKGASDQKTGPKVTCKVEMDVPRTCAFILRTTDCSLMEISDVDSSGNAIYVPAPGAEVFSEEMSNFQIKLCVSDAGVNLYPEDDSTLILNIKRGIVSALMVPPREETATLQLPTVHGQCSSEVTEKYRDESTSQVTMRRDLGSCEGLVHKQHTSPLALISGMNSPLSKLISAEQICDFTFDTQKRHMSTASCTETHLFLPFSHQNKYGVSTEVHTSMSLRDVSKINDRVFSYGMYFITIVYKIYELVLLGDLNKDETRAPLFRRLVLELRGLRADTARDVAVEMFELSERVTVQALLQCGTPECLSALLKVLKPYPMDAVVMGLGMLPNPSRQLLADLLEMAKYKQSKAVMYALGNVAVKLATAEGYEVPEVAAVSEFFMSILGADCSGDKELTFLTLRVIGNMGAVLEVVDPSIKGTLLKCMRQPATTLSVQLAAIQAFRRMKITDEVRRLGTGAVQKRLAAYLMLMRSYEDSDLEMVKRLLEKEQNAQVKAFIVSHVYNILTSEDQTLSKLEQVMQDAEAPQGLFAPESRNFRLPGVQGNLIFDPNSQLPREALLETTLEAFGFKMDIFELGMEGKGLEPTVDALFGKNGFFPDTISKALYWSEDKMPPKIREVLTCYLHFGCFIALKTCVFTVSGEIVRNFNKLLKDLQSSEMPDATAYLRLMGTELGHSPDEVQQEQEPSNLPAADARL</sequence>
<organism evidence="21 22">
    <name type="scientific">Periophthalmus magnuspinnatus</name>
    <dbReference type="NCBI Taxonomy" id="409849"/>
    <lineage>
        <taxon>Eukaryota</taxon>
        <taxon>Metazoa</taxon>
        <taxon>Chordata</taxon>
        <taxon>Craniata</taxon>
        <taxon>Vertebrata</taxon>
        <taxon>Euteleostomi</taxon>
        <taxon>Actinopterygii</taxon>
        <taxon>Neopterygii</taxon>
        <taxon>Teleostei</taxon>
        <taxon>Neoteleostei</taxon>
        <taxon>Acanthomorphata</taxon>
        <taxon>Gobiaria</taxon>
        <taxon>Gobiiformes</taxon>
        <taxon>Gobioidei</taxon>
        <taxon>Gobiidae</taxon>
        <taxon>Oxudercinae</taxon>
        <taxon>Periophthalmus</taxon>
    </lineage>
</organism>
<dbReference type="STRING" id="409849.ENSPMGP00000019855"/>
<dbReference type="GO" id="GO:0042953">
    <property type="term" value="P:lipoprotein transport"/>
    <property type="evidence" value="ECO:0007669"/>
    <property type="project" value="TreeGrafter"/>
</dbReference>